<accession>A0A0L0GYT8</accession>
<dbReference type="AlphaFoldDB" id="A0A0L0GYT8"/>
<dbReference type="Pfam" id="PF06254">
    <property type="entry name" value="YdaT_toxin"/>
    <property type="match status" value="1"/>
</dbReference>
<protein>
    <submittedName>
        <fullName evidence="1">Uncharacterized protein</fullName>
    </submittedName>
</protein>
<gene>
    <name evidence="1" type="ORF">GM31_18835</name>
</gene>
<evidence type="ECO:0000313" key="1">
    <source>
        <dbReference type="EMBL" id="KNC93638.1"/>
    </source>
</evidence>
<dbReference type="InterPro" id="IPR037042">
    <property type="entry name" value="YdaT-like_sf"/>
</dbReference>
<dbReference type="Proteomes" id="UP000037393">
    <property type="component" value="Unassembled WGS sequence"/>
</dbReference>
<sequence>MEFNFNLIKQTLLTFAAEKGQAYAANKIAEEYIALGGTALRLVAGKTWNNEQNIYHRWIHCDTPLKREKIRQLMPAILTALPRNLSARLVLANSMEYRALQLAKEAVNEAADAYVAATVVDVVSQLNSTPDSLALVLH</sequence>
<dbReference type="EMBL" id="JNGI01000048">
    <property type="protein sequence ID" value="KNC93638.1"/>
    <property type="molecule type" value="Genomic_DNA"/>
</dbReference>
<dbReference type="InterPro" id="IPR009364">
    <property type="entry name" value="YdaT-like"/>
</dbReference>
<evidence type="ECO:0000313" key="2">
    <source>
        <dbReference type="Proteomes" id="UP000037393"/>
    </source>
</evidence>
<reference evidence="1 2" key="1">
    <citation type="journal article" date="2015" name="Appl. Environ. Microbiol.">
        <title>The Enterobacterium Trabulsiella odontotermitis Presents Novel Adaptations Related to Its Association with Fungus-Growing Termites.</title>
        <authorList>
            <person name="Sapountzis P."/>
            <person name="Gruntjes T."/>
            <person name="Otani S."/>
            <person name="Estevez J."/>
            <person name="da Costa R.R."/>
            <person name="Plunkett G.3rd."/>
            <person name="Perna N.T."/>
            <person name="Poulsen M."/>
        </authorList>
    </citation>
    <scope>NUCLEOTIDE SEQUENCE [LARGE SCALE GENOMIC DNA]</scope>
    <source>
        <strain evidence="1 2">12</strain>
    </source>
</reference>
<dbReference type="RefSeq" id="WP_049856960.1">
    <property type="nucleotide sequence ID" value="NZ_JNGI01000048.1"/>
</dbReference>
<proteinExistence type="predicted"/>
<organism evidence="1 2">
    <name type="scientific">Trabulsiella odontotermitis</name>
    <dbReference type="NCBI Taxonomy" id="379893"/>
    <lineage>
        <taxon>Bacteria</taxon>
        <taxon>Pseudomonadati</taxon>
        <taxon>Pseudomonadota</taxon>
        <taxon>Gammaproteobacteria</taxon>
        <taxon>Enterobacterales</taxon>
        <taxon>Enterobacteriaceae</taxon>
        <taxon>Trabulsiella</taxon>
    </lineage>
</organism>
<dbReference type="Gene3D" id="1.10.3600.10">
    <property type="entry name" value="Putative bacterial toxin ydaT"/>
    <property type="match status" value="1"/>
</dbReference>
<dbReference type="OrthoDB" id="6576441at2"/>
<dbReference type="PATRIC" id="fig|379893.4.peg.3817"/>
<name>A0A0L0GYT8_9ENTR</name>
<keyword evidence="2" id="KW-1185">Reference proteome</keyword>
<comment type="caution">
    <text evidence="1">The sequence shown here is derived from an EMBL/GenBank/DDBJ whole genome shotgun (WGS) entry which is preliminary data.</text>
</comment>